<dbReference type="GO" id="GO:0004407">
    <property type="term" value="F:histone deacetylase activity"/>
    <property type="evidence" value="ECO:0007669"/>
    <property type="project" value="InterPro"/>
</dbReference>
<feature type="domain" description="Histone deacetylase" evidence="3">
    <location>
        <begin position="64"/>
        <end position="354"/>
    </location>
</feature>
<dbReference type="PANTHER" id="PTHR10625:SF23">
    <property type="entry name" value="HISTONE DEACETYLASE 11"/>
    <property type="match status" value="1"/>
</dbReference>
<organism evidence="4 5">
    <name type="scientific">Raphidocelis subcapitata</name>
    <dbReference type="NCBI Taxonomy" id="307507"/>
    <lineage>
        <taxon>Eukaryota</taxon>
        <taxon>Viridiplantae</taxon>
        <taxon>Chlorophyta</taxon>
        <taxon>core chlorophytes</taxon>
        <taxon>Chlorophyceae</taxon>
        <taxon>CS clade</taxon>
        <taxon>Sphaeropleales</taxon>
        <taxon>Selenastraceae</taxon>
        <taxon>Raphidocelis</taxon>
    </lineage>
</organism>
<dbReference type="InterPro" id="IPR023801">
    <property type="entry name" value="His_deacetylse_dom"/>
</dbReference>
<evidence type="ECO:0000313" key="4">
    <source>
        <dbReference type="EMBL" id="GBF94944.1"/>
    </source>
</evidence>
<dbReference type="InterPro" id="IPR000286">
    <property type="entry name" value="HDACs"/>
</dbReference>
<protein>
    <recommendedName>
        <fullName evidence="3">Histone deacetylase domain-containing protein</fullName>
    </recommendedName>
</protein>
<dbReference type="FunCoup" id="A0A2V0P4Z9">
    <property type="interactions" value="295"/>
</dbReference>
<evidence type="ECO:0000259" key="3">
    <source>
        <dbReference type="Pfam" id="PF00850"/>
    </source>
</evidence>
<dbReference type="InterPro" id="IPR044150">
    <property type="entry name" value="HDAC_classIV"/>
</dbReference>
<dbReference type="SUPFAM" id="SSF52768">
    <property type="entry name" value="Arginase/deacetylase"/>
    <property type="match status" value="1"/>
</dbReference>
<dbReference type="InterPro" id="IPR037138">
    <property type="entry name" value="His_deacetylse_dom_sf"/>
</dbReference>
<dbReference type="GO" id="GO:0000118">
    <property type="term" value="C:histone deacetylase complex"/>
    <property type="evidence" value="ECO:0007669"/>
    <property type="project" value="TreeGrafter"/>
</dbReference>
<dbReference type="OrthoDB" id="437693at2759"/>
<sequence>MAAAASGAGGAGGAAAAGNASPALGPRLAGHYGDCVAAWPGAGQLPIVYSEAYNISLFGVEKLHPFDAAKFRRVVDGLAARGVISDRGRGGGDLVEPLEAPEAALLDVHTPGYLGRLKSSSRKVAEVMELAPLAVLPAGTLDKKVLAPMRTHVAGTMLAAALAVERGWAVNVGGGLHHGHAEDGSGWCPYDDIYLAVRRLRRASGGAVARVLLVDLDAHQGNGVQRDKLRFSDRDLFVVDAFNGAVFPLDGAAKAGIDVKVELPPGTRDGDYLSRLDAALDEAARAFPSPQLVVFNAGTDILEGDPLGKLAVSPAGVVERDLRVWGFAVERVRAPILVLLSGGYTRASAGVIVDALGACLARFAGLGAGGGGGGGGGSGSGSRSGGGGGGGSGSGGGGGGGAG</sequence>
<dbReference type="GO" id="GO:0040029">
    <property type="term" value="P:epigenetic regulation of gene expression"/>
    <property type="evidence" value="ECO:0007669"/>
    <property type="project" value="TreeGrafter"/>
</dbReference>
<feature type="region of interest" description="Disordered" evidence="2">
    <location>
        <begin position="372"/>
        <end position="403"/>
    </location>
</feature>
<dbReference type="GO" id="GO:0016787">
    <property type="term" value="F:hydrolase activity"/>
    <property type="evidence" value="ECO:0007669"/>
    <property type="project" value="UniProtKB-KW"/>
</dbReference>
<dbReference type="STRING" id="307507.A0A2V0P4Z9"/>
<evidence type="ECO:0000256" key="2">
    <source>
        <dbReference type="SAM" id="MobiDB-lite"/>
    </source>
</evidence>
<dbReference type="Proteomes" id="UP000247498">
    <property type="component" value="Unassembled WGS sequence"/>
</dbReference>
<dbReference type="Pfam" id="PF00850">
    <property type="entry name" value="Hist_deacetyl"/>
    <property type="match status" value="1"/>
</dbReference>
<dbReference type="CDD" id="cd09993">
    <property type="entry name" value="HDAC_classIV"/>
    <property type="match status" value="1"/>
</dbReference>
<evidence type="ECO:0000313" key="5">
    <source>
        <dbReference type="Proteomes" id="UP000247498"/>
    </source>
</evidence>
<gene>
    <name evidence="4" type="ORF">Rsub_07445</name>
</gene>
<dbReference type="InParanoid" id="A0A2V0P4Z9"/>
<dbReference type="PANTHER" id="PTHR10625">
    <property type="entry name" value="HISTONE DEACETYLASE HDAC1-RELATED"/>
    <property type="match status" value="1"/>
</dbReference>
<accession>A0A2V0P4Z9</accession>
<dbReference type="AlphaFoldDB" id="A0A2V0P4Z9"/>
<keyword evidence="1" id="KW-0378">Hydrolase</keyword>
<dbReference type="Gene3D" id="3.40.800.20">
    <property type="entry name" value="Histone deacetylase domain"/>
    <property type="match status" value="1"/>
</dbReference>
<reference evidence="4 5" key="1">
    <citation type="journal article" date="2018" name="Sci. Rep.">
        <title>Raphidocelis subcapitata (=Pseudokirchneriella subcapitata) provides an insight into genome evolution and environmental adaptations in the Sphaeropleales.</title>
        <authorList>
            <person name="Suzuki S."/>
            <person name="Yamaguchi H."/>
            <person name="Nakajima N."/>
            <person name="Kawachi M."/>
        </authorList>
    </citation>
    <scope>NUCLEOTIDE SEQUENCE [LARGE SCALE GENOMIC DNA]</scope>
    <source>
        <strain evidence="4 5">NIES-35</strain>
    </source>
</reference>
<comment type="caution">
    <text evidence="4">The sequence shown here is derived from an EMBL/GenBank/DDBJ whole genome shotgun (WGS) entry which is preliminary data.</text>
</comment>
<evidence type="ECO:0000256" key="1">
    <source>
        <dbReference type="ARBA" id="ARBA00022801"/>
    </source>
</evidence>
<dbReference type="PRINTS" id="PR01270">
    <property type="entry name" value="HDASUPER"/>
</dbReference>
<proteinExistence type="predicted"/>
<dbReference type="InterPro" id="IPR023696">
    <property type="entry name" value="Ureohydrolase_dom_sf"/>
</dbReference>
<name>A0A2V0P4Z9_9CHLO</name>
<dbReference type="EMBL" id="BDRX01000058">
    <property type="protein sequence ID" value="GBF94944.1"/>
    <property type="molecule type" value="Genomic_DNA"/>
</dbReference>
<keyword evidence="5" id="KW-1185">Reference proteome</keyword>